<protein>
    <submittedName>
        <fullName evidence="1">Uncharacterized protein</fullName>
    </submittedName>
</protein>
<organism evidence="1 2">
    <name type="scientific">Chaetomium tenue</name>
    <dbReference type="NCBI Taxonomy" id="1854479"/>
    <lineage>
        <taxon>Eukaryota</taxon>
        <taxon>Fungi</taxon>
        <taxon>Dikarya</taxon>
        <taxon>Ascomycota</taxon>
        <taxon>Pezizomycotina</taxon>
        <taxon>Sordariomycetes</taxon>
        <taxon>Sordariomycetidae</taxon>
        <taxon>Sordariales</taxon>
        <taxon>Chaetomiaceae</taxon>
        <taxon>Chaetomium</taxon>
    </lineage>
</organism>
<gene>
    <name evidence="1" type="ORF">F5144DRAFT_309140</name>
</gene>
<reference evidence="1 2" key="1">
    <citation type="journal article" date="2021" name="Nat. Commun.">
        <title>Genetic determinants of endophytism in the Arabidopsis root mycobiome.</title>
        <authorList>
            <person name="Mesny F."/>
            <person name="Miyauchi S."/>
            <person name="Thiergart T."/>
            <person name="Pickel B."/>
            <person name="Atanasova L."/>
            <person name="Karlsson M."/>
            <person name="Huettel B."/>
            <person name="Barry K.W."/>
            <person name="Haridas S."/>
            <person name="Chen C."/>
            <person name="Bauer D."/>
            <person name="Andreopoulos W."/>
            <person name="Pangilinan J."/>
            <person name="LaButti K."/>
            <person name="Riley R."/>
            <person name="Lipzen A."/>
            <person name="Clum A."/>
            <person name="Drula E."/>
            <person name="Henrissat B."/>
            <person name="Kohler A."/>
            <person name="Grigoriev I.V."/>
            <person name="Martin F.M."/>
            <person name="Hacquard S."/>
        </authorList>
    </citation>
    <scope>NUCLEOTIDE SEQUENCE [LARGE SCALE GENOMIC DNA]</scope>
    <source>
        <strain evidence="1 2">MPI-SDFR-AT-0079</strain>
    </source>
</reference>
<name>A0ACB7P775_9PEZI</name>
<dbReference type="Proteomes" id="UP000724584">
    <property type="component" value="Unassembled WGS sequence"/>
</dbReference>
<evidence type="ECO:0000313" key="2">
    <source>
        <dbReference type="Proteomes" id="UP000724584"/>
    </source>
</evidence>
<sequence length="265" mass="29099">MAIEASEELEIVSDSSMVGTPDDGTDATEATYSAWYKLVKEHTKQQLTSDNDHLPAVAASAKRFHAQLGDQYFAGLWRGDLLQGLLWGVVARSKGRGPPGSPLLRTRLRLLGYYEYQDNTAESASNEILPGFSSEHRAPSWSWAGAKPGVELSWPTEFYRGPFTYPAKVVSVEVRSKPGDDFGSVEGGELVLEAPYRHLHLWLGSYSGSLSNPASLVLRALTRLGRLPRTRKLAQLVLTRPHFLASTPSSRSVAAPRSSTRFTLI</sequence>
<accession>A0ACB7P775</accession>
<comment type="caution">
    <text evidence="1">The sequence shown here is derived from an EMBL/GenBank/DDBJ whole genome shotgun (WGS) entry which is preliminary data.</text>
</comment>
<keyword evidence="2" id="KW-1185">Reference proteome</keyword>
<evidence type="ECO:0000313" key="1">
    <source>
        <dbReference type="EMBL" id="KAH6628442.1"/>
    </source>
</evidence>
<proteinExistence type="predicted"/>
<dbReference type="EMBL" id="JAGIZQ010000005">
    <property type="protein sequence ID" value="KAH6628442.1"/>
    <property type="molecule type" value="Genomic_DNA"/>
</dbReference>